<evidence type="ECO:0000256" key="3">
    <source>
        <dbReference type="ARBA" id="ARBA00022679"/>
    </source>
</evidence>
<evidence type="ECO:0000256" key="11">
    <source>
        <dbReference type="ARBA" id="ARBA00038053"/>
    </source>
</evidence>
<evidence type="ECO:0000256" key="2">
    <source>
        <dbReference type="ARBA" id="ARBA00022676"/>
    </source>
</evidence>
<comment type="function">
    <text evidence="16">Peptidoglycan polymerase that is essential for cell division.</text>
</comment>
<dbReference type="PANTHER" id="PTHR30474:SF2">
    <property type="entry name" value="PEPTIDOGLYCAN GLYCOSYLTRANSFERASE FTSW-RELATED"/>
    <property type="match status" value="1"/>
</dbReference>
<proteinExistence type="inferred from homology"/>
<feature type="transmembrane region" description="Helical" evidence="17">
    <location>
        <begin position="102"/>
        <end position="122"/>
    </location>
</feature>
<evidence type="ECO:0000256" key="5">
    <source>
        <dbReference type="ARBA" id="ARBA00022960"/>
    </source>
</evidence>
<evidence type="ECO:0000256" key="7">
    <source>
        <dbReference type="ARBA" id="ARBA00022989"/>
    </source>
</evidence>
<feature type="transmembrane region" description="Helical" evidence="17">
    <location>
        <begin position="76"/>
        <end position="96"/>
    </location>
</feature>
<dbReference type="GO" id="GO:0008360">
    <property type="term" value="P:regulation of cell shape"/>
    <property type="evidence" value="ECO:0007669"/>
    <property type="project" value="UniProtKB-KW"/>
</dbReference>
<protein>
    <recommendedName>
        <fullName evidence="12">Probable peptidoglycan glycosyltransferase FtsW</fullName>
        <ecNumber evidence="14">2.4.99.28</ecNumber>
    </recommendedName>
    <alternativeName>
        <fullName evidence="13">Cell division protein FtsW</fullName>
    </alternativeName>
    <alternativeName>
        <fullName evidence="10">Cell wall polymerase</fullName>
    </alternativeName>
    <alternativeName>
        <fullName evidence="9">Peptidoglycan polymerase</fullName>
    </alternativeName>
</protein>
<feature type="transmembrane region" description="Helical" evidence="17">
    <location>
        <begin position="335"/>
        <end position="363"/>
    </location>
</feature>
<dbReference type="STRING" id="1912795.BK816_05670"/>
<organism evidence="18 19">
    <name type="scientific">Boudabousia tangfeifanii</name>
    <dbReference type="NCBI Taxonomy" id="1912795"/>
    <lineage>
        <taxon>Bacteria</taxon>
        <taxon>Bacillati</taxon>
        <taxon>Actinomycetota</taxon>
        <taxon>Actinomycetes</taxon>
        <taxon>Actinomycetales</taxon>
        <taxon>Actinomycetaceae</taxon>
        <taxon>Boudabousia</taxon>
    </lineage>
</organism>
<gene>
    <name evidence="18" type="ORF">BK816_05670</name>
</gene>
<dbReference type="Proteomes" id="UP000176288">
    <property type="component" value="Chromosome"/>
</dbReference>
<evidence type="ECO:0000256" key="10">
    <source>
        <dbReference type="ARBA" id="ARBA00033270"/>
    </source>
</evidence>
<dbReference type="PANTHER" id="PTHR30474">
    <property type="entry name" value="CELL CYCLE PROTEIN"/>
    <property type="match status" value="1"/>
</dbReference>
<evidence type="ECO:0000256" key="14">
    <source>
        <dbReference type="ARBA" id="ARBA00044770"/>
    </source>
</evidence>
<name>A0A1D9MKN4_9ACTO</name>
<evidence type="ECO:0000256" key="8">
    <source>
        <dbReference type="ARBA" id="ARBA00023136"/>
    </source>
</evidence>
<comment type="catalytic activity">
    <reaction evidence="15">
        <text>[GlcNAc-(1-&gt;4)-Mur2Ac(oyl-L-Ala-gamma-D-Glu-L-Lys-D-Ala-D-Ala)](n)-di-trans,octa-cis-undecaprenyl diphosphate + beta-D-GlcNAc-(1-&gt;4)-Mur2Ac(oyl-L-Ala-gamma-D-Glu-L-Lys-D-Ala-D-Ala)-di-trans,octa-cis-undecaprenyl diphosphate = [GlcNAc-(1-&gt;4)-Mur2Ac(oyl-L-Ala-gamma-D-Glu-L-Lys-D-Ala-D-Ala)](n+1)-di-trans,octa-cis-undecaprenyl diphosphate + di-trans,octa-cis-undecaprenyl diphosphate + H(+)</text>
        <dbReference type="Rhea" id="RHEA:23708"/>
        <dbReference type="Rhea" id="RHEA-COMP:9602"/>
        <dbReference type="Rhea" id="RHEA-COMP:9603"/>
        <dbReference type="ChEBI" id="CHEBI:15378"/>
        <dbReference type="ChEBI" id="CHEBI:58405"/>
        <dbReference type="ChEBI" id="CHEBI:60033"/>
        <dbReference type="ChEBI" id="CHEBI:78435"/>
        <dbReference type="EC" id="2.4.99.28"/>
    </reaction>
</comment>
<dbReference type="EC" id="2.4.99.28" evidence="14"/>
<evidence type="ECO:0000256" key="16">
    <source>
        <dbReference type="ARBA" id="ARBA00049966"/>
    </source>
</evidence>
<feature type="transmembrane region" description="Helical" evidence="17">
    <location>
        <begin position="369"/>
        <end position="391"/>
    </location>
</feature>
<comment type="subcellular location">
    <subcellularLocation>
        <location evidence="1">Membrane</location>
        <topology evidence="1">Multi-pass membrane protein</topology>
    </subcellularLocation>
</comment>
<dbReference type="EMBL" id="CP017812">
    <property type="protein sequence ID" value="AOZ72846.1"/>
    <property type="molecule type" value="Genomic_DNA"/>
</dbReference>
<evidence type="ECO:0000313" key="19">
    <source>
        <dbReference type="Proteomes" id="UP000176288"/>
    </source>
</evidence>
<dbReference type="GO" id="GO:0051301">
    <property type="term" value="P:cell division"/>
    <property type="evidence" value="ECO:0007669"/>
    <property type="project" value="InterPro"/>
</dbReference>
<dbReference type="OrthoDB" id="9768187at2"/>
<evidence type="ECO:0000256" key="9">
    <source>
        <dbReference type="ARBA" id="ARBA00032370"/>
    </source>
</evidence>
<keyword evidence="7 17" id="KW-1133">Transmembrane helix</keyword>
<keyword evidence="6" id="KW-0573">Peptidoglycan synthesis</keyword>
<dbReference type="GO" id="GO:0015648">
    <property type="term" value="F:lipid-linked peptidoglycan transporter activity"/>
    <property type="evidence" value="ECO:0007669"/>
    <property type="project" value="TreeGrafter"/>
</dbReference>
<evidence type="ECO:0000256" key="6">
    <source>
        <dbReference type="ARBA" id="ARBA00022984"/>
    </source>
</evidence>
<accession>A0A1D9MKN4</accession>
<evidence type="ECO:0000256" key="12">
    <source>
        <dbReference type="ARBA" id="ARBA00041185"/>
    </source>
</evidence>
<dbReference type="GO" id="GO:0005886">
    <property type="term" value="C:plasma membrane"/>
    <property type="evidence" value="ECO:0007669"/>
    <property type="project" value="TreeGrafter"/>
</dbReference>
<keyword evidence="3" id="KW-0808">Transferase</keyword>
<evidence type="ECO:0000256" key="17">
    <source>
        <dbReference type="SAM" id="Phobius"/>
    </source>
</evidence>
<keyword evidence="8 17" id="KW-0472">Membrane</keyword>
<dbReference type="InterPro" id="IPR001182">
    <property type="entry name" value="FtsW/RodA"/>
</dbReference>
<dbReference type="Pfam" id="PF01098">
    <property type="entry name" value="FTSW_RODA_SPOVE"/>
    <property type="match status" value="1"/>
</dbReference>
<feature type="transmembrane region" description="Helical" evidence="17">
    <location>
        <begin position="212"/>
        <end position="229"/>
    </location>
</feature>
<reference evidence="18 19" key="1">
    <citation type="submission" date="2016-10" db="EMBL/GenBank/DDBJ databases">
        <title>Actinomyces aegypiusis sp. nov., isolated from the Aegypius monachus in Qinghai Tibet Plateau China.</title>
        <authorList>
            <person name="Wang Y."/>
        </authorList>
    </citation>
    <scope>NUCLEOTIDE SEQUENCE [LARGE SCALE GENOMIC DNA]</scope>
    <source>
        <strain evidence="18 19">VUL4_3</strain>
    </source>
</reference>
<evidence type="ECO:0000256" key="15">
    <source>
        <dbReference type="ARBA" id="ARBA00049902"/>
    </source>
</evidence>
<sequence>MSRLNTWKEKMTRNNFPPTMLQAEENGPEPSAHYFYIILSCVILLSAMGMALVYSASSVRLLSNWHEFYVGMGKNLLYYLVGFLALTIVSKLPVWLLEASTYIVFPFAFALQILTFFIGKEIGGNRNWLTIPMLGDVQPSELLKLAFIMALSLLLTRFPLDLRQGVNAYVYLTGLLILGVGPVILCGDMGSSIIFVVIFFIMILMYGAKIQYLGFLVIVGVAAGAYGVMHNPTRLARVSKKVMSIFGMAVTEEKTGPEQSDHALWAIGNGGLAGVGPGGSREKWLRLPTADSDYVFAVLAEEYGFLGGLAVLAIFFLLMYAIFQVAWLQQVPWLRFVCLGMGVWISFQAAVNIGVVIGVLPVLGVPLPFISRGFSALLSTLAGMGIVLAAAKSVPGAKLVFSTRARSAKRVNSVLSRTAKS</sequence>
<evidence type="ECO:0000256" key="13">
    <source>
        <dbReference type="ARBA" id="ARBA00041418"/>
    </source>
</evidence>
<dbReference type="GO" id="GO:0008955">
    <property type="term" value="F:peptidoglycan glycosyltransferase activity"/>
    <property type="evidence" value="ECO:0007669"/>
    <property type="project" value="UniProtKB-EC"/>
</dbReference>
<feature type="transmembrane region" description="Helical" evidence="17">
    <location>
        <begin position="34"/>
        <end position="55"/>
    </location>
</feature>
<feature type="transmembrane region" description="Helical" evidence="17">
    <location>
        <begin position="172"/>
        <end position="205"/>
    </location>
</feature>
<keyword evidence="19" id="KW-1185">Reference proteome</keyword>
<feature type="transmembrane region" description="Helical" evidence="17">
    <location>
        <begin position="303"/>
        <end position="323"/>
    </location>
</feature>
<dbReference type="GO" id="GO:0009252">
    <property type="term" value="P:peptidoglycan biosynthetic process"/>
    <property type="evidence" value="ECO:0007669"/>
    <property type="project" value="UniProtKB-KW"/>
</dbReference>
<evidence type="ECO:0000256" key="4">
    <source>
        <dbReference type="ARBA" id="ARBA00022692"/>
    </source>
</evidence>
<keyword evidence="5" id="KW-0133">Cell shape</keyword>
<dbReference type="AlphaFoldDB" id="A0A1D9MKN4"/>
<dbReference type="KEGG" id="avu:BK816_05670"/>
<evidence type="ECO:0000313" key="18">
    <source>
        <dbReference type="EMBL" id="AOZ72846.1"/>
    </source>
</evidence>
<comment type="similarity">
    <text evidence="11">Belongs to the SEDS family. FtsW subfamily.</text>
</comment>
<evidence type="ECO:0000256" key="1">
    <source>
        <dbReference type="ARBA" id="ARBA00004141"/>
    </source>
</evidence>
<keyword evidence="4 17" id="KW-0812">Transmembrane</keyword>
<dbReference type="GO" id="GO:0032153">
    <property type="term" value="C:cell division site"/>
    <property type="evidence" value="ECO:0007669"/>
    <property type="project" value="TreeGrafter"/>
</dbReference>
<keyword evidence="2" id="KW-0328">Glycosyltransferase</keyword>